<protein>
    <submittedName>
        <fullName evidence="3">Silver efflux pump</fullName>
    </submittedName>
</protein>
<dbReference type="OrthoDB" id="5616300at2"/>
<feature type="signal peptide" evidence="2">
    <location>
        <begin position="1"/>
        <end position="26"/>
    </location>
</feature>
<feature type="region of interest" description="Disordered" evidence="1">
    <location>
        <begin position="82"/>
        <end position="101"/>
    </location>
</feature>
<dbReference type="Proteomes" id="UP000054785">
    <property type="component" value="Unassembled WGS sequence"/>
</dbReference>
<accession>A0A0W0U790</accession>
<feature type="compositionally biased region" description="Polar residues" evidence="1">
    <location>
        <begin position="87"/>
        <end position="101"/>
    </location>
</feature>
<reference evidence="3 4" key="1">
    <citation type="submission" date="2015-11" db="EMBL/GenBank/DDBJ databases">
        <title>Genomic analysis of 38 Legionella species identifies large and diverse effector repertoires.</title>
        <authorList>
            <person name="Burstein D."/>
            <person name="Amaro F."/>
            <person name="Zusman T."/>
            <person name="Lifshitz Z."/>
            <person name="Cohen O."/>
            <person name="Gilbert J.A."/>
            <person name="Pupko T."/>
            <person name="Shuman H.A."/>
            <person name="Segal G."/>
        </authorList>
    </citation>
    <scope>NUCLEOTIDE SEQUENCE [LARGE SCALE GENOMIC DNA]</scope>
    <source>
        <strain evidence="3 4">ATCC 49504</strain>
    </source>
</reference>
<name>A0A0W0U790_9GAMM</name>
<sequence length="101" mass="9710">MKKVHLTGAALAAGVAALFAATPVLADDAAPAAASTSAPMVMCVGANSCKGQSMCKTATNACKGQNSCKGNGVVPMTQEDCTKAGGTVQTDSSAGTGSTGQ</sequence>
<feature type="chain" id="PRO_5043590350" evidence="2">
    <location>
        <begin position="27"/>
        <end position="101"/>
    </location>
</feature>
<dbReference type="EMBL" id="LNYC01000009">
    <property type="protein sequence ID" value="KTD03776.1"/>
    <property type="molecule type" value="Genomic_DNA"/>
</dbReference>
<evidence type="ECO:0000313" key="4">
    <source>
        <dbReference type="Proteomes" id="UP000054785"/>
    </source>
</evidence>
<organism evidence="3 4">
    <name type="scientific">Legionella geestiana</name>
    <dbReference type="NCBI Taxonomy" id="45065"/>
    <lineage>
        <taxon>Bacteria</taxon>
        <taxon>Pseudomonadati</taxon>
        <taxon>Pseudomonadota</taxon>
        <taxon>Gammaproteobacteria</taxon>
        <taxon>Legionellales</taxon>
        <taxon>Legionellaceae</taxon>
        <taxon>Legionella</taxon>
    </lineage>
</organism>
<evidence type="ECO:0000313" key="3">
    <source>
        <dbReference type="EMBL" id="KTD03776.1"/>
    </source>
</evidence>
<dbReference type="AlphaFoldDB" id="A0A0W0U790"/>
<evidence type="ECO:0000256" key="1">
    <source>
        <dbReference type="SAM" id="MobiDB-lite"/>
    </source>
</evidence>
<keyword evidence="2" id="KW-0732">Signal</keyword>
<dbReference type="PATRIC" id="fig|45065.4.peg.460"/>
<dbReference type="RefSeq" id="WP_035904167.1">
    <property type="nucleotide sequence ID" value="NZ_CAAAHN010000004.1"/>
</dbReference>
<proteinExistence type="predicted"/>
<dbReference type="STRING" id="45065.Lgee_0433"/>
<evidence type="ECO:0000256" key="2">
    <source>
        <dbReference type="SAM" id="SignalP"/>
    </source>
</evidence>
<keyword evidence="4" id="KW-1185">Reference proteome</keyword>
<comment type="caution">
    <text evidence="3">The sequence shown here is derived from an EMBL/GenBank/DDBJ whole genome shotgun (WGS) entry which is preliminary data.</text>
</comment>
<gene>
    <name evidence="3" type="ORF">Lgee_0433</name>
</gene>